<evidence type="ECO:0000313" key="3">
    <source>
        <dbReference type="Proteomes" id="UP000315673"/>
    </source>
</evidence>
<reference evidence="2 3" key="1">
    <citation type="submission" date="2019-07" db="EMBL/GenBank/DDBJ databases">
        <title>Full genome sequence of Sphingomonas sp. 4R-6-7(HKS19).</title>
        <authorList>
            <person name="Im W.-T."/>
        </authorList>
    </citation>
    <scope>NUCLEOTIDE SEQUENCE [LARGE SCALE GENOMIC DNA]</scope>
    <source>
        <strain evidence="2 3">HKS19</strain>
    </source>
</reference>
<evidence type="ECO:0000256" key="1">
    <source>
        <dbReference type="SAM" id="MobiDB-lite"/>
    </source>
</evidence>
<dbReference type="KEGG" id="spai:FPZ24_11675"/>
<accession>A0A5B8LJK6</accession>
<feature type="region of interest" description="Disordered" evidence="1">
    <location>
        <begin position="41"/>
        <end position="88"/>
    </location>
</feature>
<sequence length="88" mass="8717">MPDDTFASPCSDGAAMPAVVGVGVGVAVAPGVGVGVGVGVGSFATAVTPGDPPAPPHADKAKAASKKAQWPDERRARDSMPKNMDEMT</sequence>
<dbReference type="Proteomes" id="UP000315673">
    <property type="component" value="Chromosome"/>
</dbReference>
<evidence type="ECO:0000313" key="2">
    <source>
        <dbReference type="EMBL" id="QDZ08059.1"/>
    </source>
</evidence>
<organism evidence="2 3">
    <name type="scientific">Sphingomonas panacisoli</name>
    <dbReference type="NCBI Taxonomy" id="1813879"/>
    <lineage>
        <taxon>Bacteria</taxon>
        <taxon>Pseudomonadati</taxon>
        <taxon>Pseudomonadota</taxon>
        <taxon>Alphaproteobacteria</taxon>
        <taxon>Sphingomonadales</taxon>
        <taxon>Sphingomonadaceae</taxon>
        <taxon>Sphingomonas</taxon>
    </lineage>
</organism>
<gene>
    <name evidence="2" type="ORF">FPZ24_11675</name>
</gene>
<dbReference type="EMBL" id="CP042306">
    <property type="protein sequence ID" value="QDZ08059.1"/>
    <property type="molecule type" value="Genomic_DNA"/>
</dbReference>
<feature type="compositionally biased region" description="Basic and acidic residues" evidence="1">
    <location>
        <begin position="69"/>
        <end position="88"/>
    </location>
</feature>
<keyword evidence="3" id="KW-1185">Reference proteome</keyword>
<dbReference type="AlphaFoldDB" id="A0A5B8LJK6"/>
<name>A0A5B8LJK6_9SPHN</name>
<protein>
    <submittedName>
        <fullName evidence="2">Uncharacterized protein</fullName>
    </submittedName>
</protein>
<proteinExistence type="predicted"/>